<evidence type="ECO:0000313" key="3">
    <source>
        <dbReference type="Proteomes" id="UP001500420"/>
    </source>
</evidence>
<dbReference type="RefSeq" id="WP_343772149.1">
    <property type="nucleotide sequence ID" value="NZ_BAAADV010000001.1"/>
</dbReference>
<keyword evidence="1" id="KW-0472">Membrane</keyword>
<dbReference type="AlphaFoldDB" id="A0AAV3T5Q4"/>
<feature type="transmembrane region" description="Helical" evidence="1">
    <location>
        <begin position="44"/>
        <end position="69"/>
    </location>
</feature>
<feature type="transmembrane region" description="Helical" evidence="1">
    <location>
        <begin position="12"/>
        <end position="32"/>
    </location>
</feature>
<proteinExistence type="predicted"/>
<evidence type="ECO:0008006" key="4">
    <source>
        <dbReference type="Google" id="ProtNLM"/>
    </source>
</evidence>
<comment type="caution">
    <text evidence="2">The sequence shown here is derived from an EMBL/GenBank/DDBJ whole genome shotgun (WGS) entry which is preliminary data.</text>
</comment>
<keyword evidence="3" id="KW-1185">Reference proteome</keyword>
<protein>
    <recommendedName>
        <fullName evidence="4">DUF4190 domain-containing protein</fullName>
    </recommendedName>
</protein>
<dbReference type="Proteomes" id="UP001500420">
    <property type="component" value="Unassembled WGS sequence"/>
</dbReference>
<reference evidence="2 3" key="1">
    <citation type="journal article" date="2019" name="Int. J. Syst. Evol. Microbiol.">
        <title>The Global Catalogue of Microorganisms (GCM) 10K type strain sequencing project: providing services to taxonomists for standard genome sequencing and annotation.</title>
        <authorList>
            <consortium name="The Broad Institute Genomics Platform"/>
            <consortium name="The Broad Institute Genome Sequencing Center for Infectious Disease"/>
            <person name="Wu L."/>
            <person name="Ma J."/>
        </authorList>
    </citation>
    <scope>NUCLEOTIDE SEQUENCE [LARGE SCALE GENOMIC DNA]</scope>
    <source>
        <strain evidence="2 3">JCM 16328</strain>
    </source>
</reference>
<name>A0AAV3T5Q4_9EURY</name>
<sequence length="70" mass="7716">MSQIPLFGPGTYLIFGIILAPVYGMLLAWYFGDPIDKTRWRLGVGALVGITTALWGGMYVFTVLIGVIFF</sequence>
<evidence type="ECO:0000313" key="2">
    <source>
        <dbReference type="EMBL" id="GAA0662593.1"/>
    </source>
</evidence>
<organism evidence="2 3">
    <name type="scientific">Natronoarchaeum mannanilyticum</name>
    <dbReference type="NCBI Taxonomy" id="926360"/>
    <lineage>
        <taxon>Archaea</taxon>
        <taxon>Methanobacteriati</taxon>
        <taxon>Methanobacteriota</taxon>
        <taxon>Stenosarchaea group</taxon>
        <taxon>Halobacteria</taxon>
        <taxon>Halobacteriales</taxon>
        <taxon>Natronoarchaeaceae</taxon>
    </lineage>
</organism>
<keyword evidence="1" id="KW-1133">Transmembrane helix</keyword>
<dbReference type="EMBL" id="BAAADV010000001">
    <property type="protein sequence ID" value="GAA0662593.1"/>
    <property type="molecule type" value="Genomic_DNA"/>
</dbReference>
<keyword evidence="1" id="KW-0812">Transmembrane</keyword>
<accession>A0AAV3T5Q4</accession>
<gene>
    <name evidence="2" type="ORF">GCM10009020_03890</name>
</gene>
<evidence type="ECO:0000256" key="1">
    <source>
        <dbReference type="SAM" id="Phobius"/>
    </source>
</evidence>